<evidence type="ECO:0000256" key="4">
    <source>
        <dbReference type="ARBA" id="ARBA00022839"/>
    </source>
</evidence>
<dbReference type="InterPro" id="IPR020579">
    <property type="entry name" value="Exonuc_VII_lsu_C"/>
</dbReference>
<comment type="function">
    <text evidence="5">Bidirectionally degrades single-stranded DNA into large acid-insoluble oligonucleotides, which are then degraded further into small acid-soluble oligonucleotides.</text>
</comment>
<keyword evidence="4 5" id="KW-0269">Exonuclease</keyword>
<organism evidence="9 10">
    <name type="scientific">Novipirellula caenicola</name>
    <dbReference type="NCBI Taxonomy" id="1536901"/>
    <lineage>
        <taxon>Bacteria</taxon>
        <taxon>Pseudomonadati</taxon>
        <taxon>Planctomycetota</taxon>
        <taxon>Planctomycetia</taxon>
        <taxon>Pirellulales</taxon>
        <taxon>Pirellulaceae</taxon>
        <taxon>Novipirellula</taxon>
    </lineage>
</organism>
<dbReference type="CDD" id="cd04489">
    <property type="entry name" value="ExoVII_LU_OBF"/>
    <property type="match status" value="1"/>
</dbReference>
<gene>
    <name evidence="5 9" type="primary">xseA</name>
    <name evidence="9" type="ORF">Rcae01_01095</name>
</gene>
<evidence type="ECO:0000256" key="1">
    <source>
        <dbReference type="ARBA" id="ARBA00022490"/>
    </source>
</evidence>
<keyword evidence="3 5" id="KW-0378">Hydrolase</keyword>
<reference evidence="9 10" key="1">
    <citation type="submission" date="2024-02" db="EMBL/GenBank/DDBJ databases">
        <title>Rhodopirellula caenicola NBRC 110016.</title>
        <authorList>
            <person name="Ichikawa N."/>
            <person name="Katano-Makiyama Y."/>
            <person name="Hidaka K."/>
        </authorList>
    </citation>
    <scope>NUCLEOTIDE SEQUENCE [LARGE SCALE GENOMIC DNA]</scope>
    <source>
        <strain evidence="9 10">NBRC 110016</strain>
    </source>
</reference>
<name>A0ABP9VKD7_9BACT</name>
<evidence type="ECO:0000256" key="5">
    <source>
        <dbReference type="HAMAP-Rule" id="MF_00378"/>
    </source>
</evidence>
<evidence type="ECO:0000259" key="7">
    <source>
        <dbReference type="Pfam" id="PF02601"/>
    </source>
</evidence>
<evidence type="ECO:0000313" key="9">
    <source>
        <dbReference type="EMBL" id="GAA5505650.1"/>
    </source>
</evidence>
<comment type="subcellular location">
    <subcellularLocation>
        <location evidence="5 6">Cytoplasm</location>
    </subcellularLocation>
</comment>
<comment type="similarity">
    <text evidence="5 6">Belongs to the XseA family.</text>
</comment>
<keyword evidence="1 5" id="KW-0963">Cytoplasm</keyword>
<dbReference type="EC" id="3.1.11.6" evidence="5"/>
<keyword evidence="2 5" id="KW-0540">Nuclease</keyword>
<feature type="domain" description="Exonuclease VII large subunit C-terminal" evidence="7">
    <location>
        <begin position="133"/>
        <end position="356"/>
    </location>
</feature>
<protein>
    <recommendedName>
        <fullName evidence="5">Exodeoxyribonuclease 7 large subunit</fullName>
        <ecNumber evidence="5">3.1.11.6</ecNumber>
    </recommendedName>
    <alternativeName>
        <fullName evidence="5">Exodeoxyribonuclease VII large subunit</fullName>
        <shortName evidence="5">Exonuclease VII large subunit</shortName>
    </alternativeName>
</protein>
<dbReference type="PANTHER" id="PTHR30008:SF0">
    <property type="entry name" value="EXODEOXYRIBONUCLEASE 7 LARGE SUBUNIT"/>
    <property type="match status" value="1"/>
</dbReference>
<sequence length="414" mass="44632">MERVSDAALAGESVHAISVSELNGHIKAVMEGTFPALWVAGEISDLVRARSGHIYFTLKDDDAQIRGVLWRNTAMRIKHDLEDGQAVLCFGNIDVYAARGTYQLVVRKVEPQGMGSLQLAFQQLQVKLEREGLFAAERKRPLPSLPRRIGIVTSPSGAAVRDFLQAASNRYHGADVVVIPALVQGEGAAQSIVAAIRSAQRITPKLDVLVVSRGGGSLEDLWCFNEEPVVRAVAASAIPTVSAVGHEIDVTLCDLAADLRALTPTDAATRVLPDGVSLKTTAANLRQRLDRAIRLVIHERQTEVAALMQRPILRKPMEIVHSRSRMLDELDARARRAITANLKAGRSQVSELAASLSALSPVAVLSRGYSVTLDADGKAIADANSLHPGDVMETRLHKGRVVSKVESVQDGQAE</sequence>
<dbReference type="InterPro" id="IPR025824">
    <property type="entry name" value="OB-fold_nuc-bd_dom"/>
</dbReference>
<evidence type="ECO:0000259" key="8">
    <source>
        <dbReference type="Pfam" id="PF13742"/>
    </source>
</evidence>
<dbReference type="PANTHER" id="PTHR30008">
    <property type="entry name" value="EXODEOXYRIBONUCLEASE 7 LARGE SUBUNIT"/>
    <property type="match status" value="1"/>
</dbReference>
<dbReference type="HAMAP" id="MF_00378">
    <property type="entry name" value="Exonuc_7_L"/>
    <property type="match status" value="1"/>
</dbReference>
<evidence type="ECO:0000313" key="10">
    <source>
        <dbReference type="Proteomes" id="UP001416858"/>
    </source>
</evidence>
<dbReference type="InterPro" id="IPR003753">
    <property type="entry name" value="Exonuc_VII_L"/>
</dbReference>
<dbReference type="Pfam" id="PF13742">
    <property type="entry name" value="tRNA_anti_2"/>
    <property type="match status" value="1"/>
</dbReference>
<dbReference type="Pfam" id="PF02601">
    <property type="entry name" value="Exonuc_VII_L"/>
    <property type="match status" value="1"/>
</dbReference>
<dbReference type="NCBIfam" id="TIGR00237">
    <property type="entry name" value="xseA"/>
    <property type="match status" value="1"/>
</dbReference>
<dbReference type="EMBL" id="BAABRO010000002">
    <property type="protein sequence ID" value="GAA5505650.1"/>
    <property type="molecule type" value="Genomic_DNA"/>
</dbReference>
<comment type="catalytic activity">
    <reaction evidence="5 6">
        <text>Exonucleolytic cleavage in either 5'- to 3'- or 3'- to 5'-direction to yield nucleoside 5'-phosphates.</text>
        <dbReference type="EC" id="3.1.11.6"/>
    </reaction>
</comment>
<dbReference type="Proteomes" id="UP001416858">
    <property type="component" value="Unassembled WGS sequence"/>
</dbReference>
<comment type="caution">
    <text evidence="9">The sequence shown here is derived from an EMBL/GenBank/DDBJ whole genome shotgun (WGS) entry which is preliminary data.</text>
</comment>
<dbReference type="RefSeq" id="WP_425572395.1">
    <property type="nucleotide sequence ID" value="NZ_BAABRO010000002.1"/>
</dbReference>
<proteinExistence type="inferred from homology"/>
<comment type="subunit">
    <text evidence="5">Heterooligomer composed of large and small subunits.</text>
</comment>
<evidence type="ECO:0000256" key="2">
    <source>
        <dbReference type="ARBA" id="ARBA00022722"/>
    </source>
</evidence>
<evidence type="ECO:0000256" key="6">
    <source>
        <dbReference type="RuleBase" id="RU004355"/>
    </source>
</evidence>
<keyword evidence="10" id="KW-1185">Reference proteome</keyword>
<accession>A0ABP9VKD7</accession>
<feature type="domain" description="OB-fold nucleic acid binding" evidence="8">
    <location>
        <begin position="17"/>
        <end position="110"/>
    </location>
</feature>
<evidence type="ECO:0000256" key="3">
    <source>
        <dbReference type="ARBA" id="ARBA00022801"/>
    </source>
</evidence>